<organism evidence="2 3">
    <name type="scientific">Volvox reticuliferus</name>
    <dbReference type="NCBI Taxonomy" id="1737510"/>
    <lineage>
        <taxon>Eukaryota</taxon>
        <taxon>Viridiplantae</taxon>
        <taxon>Chlorophyta</taxon>
        <taxon>core chlorophytes</taxon>
        <taxon>Chlorophyceae</taxon>
        <taxon>CS clade</taxon>
        <taxon>Chlamydomonadales</taxon>
        <taxon>Volvocaceae</taxon>
        <taxon>Volvox</taxon>
    </lineage>
</organism>
<feature type="non-terminal residue" evidence="2">
    <location>
        <position position="1"/>
    </location>
</feature>
<feature type="compositionally biased region" description="Low complexity" evidence="1">
    <location>
        <begin position="323"/>
        <end position="335"/>
    </location>
</feature>
<feature type="compositionally biased region" description="Gly residues" evidence="1">
    <location>
        <begin position="312"/>
        <end position="322"/>
    </location>
</feature>
<feature type="compositionally biased region" description="Polar residues" evidence="1">
    <location>
        <begin position="245"/>
        <end position="259"/>
    </location>
</feature>
<gene>
    <name evidence="2" type="ORF">Vretifemale_6720</name>
</gene>
<feature type="region of interest" description="Disordered" evidence="1">
    <location>
        <begin position="307"/>
        <end position="363"/>
    </location>
</feature>
<dbReference type="Proteomes" id="UP000747110">
    <property type="component" value="Unassembled WGS sequence"/>
</dbReference>
<evidence type="ECO:0000313" key="2">
    <source>
        <dbReference type="EMBL" id="GIL77229.1"/>
    </source>
</evidence>
<dbReference type="AlphaFoldDB" id="A0A8J4FI27"/>
<comment type="caution">
    <text evidence="2">The sequence shown here is derived from an EMBL/GenBank/DDBJ whole genome shotgun (WGS) entry which is preliminary data.</text>
</comment>
<feature type="compositionally biased region" description="Low complexity" evidence="1">
    <location>
        <begin position="186"/>
        <end position="200"/>
    </location>
</feature>
<feature type="compositionally biased region" description="Low complexity" evidence="1">
    <location>
        <begin position="168"/>
        <end position="178"/>
    </location>
</feature>
<reference evidence="2" key="1">
    <citation type="journal article" date="2021" name="Proc. Natl. Acad. Sci. U.S.A.">
        <title>Three genomes in the algal genus Volvox reveal the fate of a haploid sex-determining region after a transition to homothallism.</title>
        <authorList>
            <person name="Yamamoto K."/>
            <person name="Hamaji T."/>
            <person name="Kawai-Toyooka H."/>
            <person name="Matsuzaki R."/>
            <person name="Takahashi F."/>
            <person name="Nishimura Y."/>
            <person name="Kawachi M."/>
            <person name="Noguchi H."/>
            <person name="Minakuchi Y."/>
            <person name="Umen J.G."/>
            <person name="Toyoda A."/>
            <person name="Nozaki H."/>
        </authorList>
    </citation>
    <scope>NUCLEOTIDE SEQUENCE</scope>
    <source>
        <strain evidence="2">NIES-3786</strain>
    </source>
</reference>
<name>A0A8J4FI27_9CHLO</name>
<accession>A0A8J4FI27</accession>
<protein>
    <submittedName>
        <fullName evidence="2">Uncharacterized protein</fullName>
    </submittedName>
</protein>
<proteinExistence type="predicted"/>
<evidence type="ECO:0000256" key="1">
    <source>
        <dbReference type="SAM" id="MobiDB-lite"/>
    </source>
</evidence>
<sequence>MEDLADVLTEFHPATGKVPQLDPLSQAHLPVARELSNADSLRLDDILSAGSFAVLDAALHSICSVPDAQTTLAGSNPGSSVATTYYDNHTELLTRQGMGSAPSAQQPAYAFAQLAASAIGLALPHQTPTQRQREPANGPLSASGIGSTCHGAGNVRLPLLPSTPHRPQQQQQQQILSPSHPPAPSPTQQQQQQQQLHHPLQQPPQQPPTAQQQQQQQQQRQQLQQQPTLAATAAAAASGGAACSRGSTRSESNSNGSNHSTRDPAVPAPHESSTGESGPRADPVAMDIQMAPRPLVGHDTATAAAPAAVGGSLDGGSSGGRGDAPAANAPAAAGGVSETHAPPPPPEVTTPPAEGRKLREEEQRDVDEFVNLAWNANYKQGDAVRLEFTGPNVGARTTGRLMAAATAQLMRRGVAAAQAGQITGLNSTIRSAMERHLPVKRDKAVLEGDKGTELLTEALRHITEQLMSRGVDPRTIIDNQSNTPG</sequence>
<dbReference type="EMBL" id="BNCP01000010">
    <property type="protein sequence ID" value="GIL77229.1"/>
    <property type="molecule type" value="Genomic_DNA"/>
</dbReference>
<dbReference type="OrthoDB" id="6270329at2759"/>
<keyword evidence="3" id="KW-1185">Reference proteome</keyword>
<feature type="compositionally biased region" description="Low complexity" evidence="1">
    <location>
        <begin position="208"/>
        <end position="238"/>
    </location>
</feature>
<feature type="region of interest" description="Disordered" evidence="1">
    <location>
        <begin position="126"/>
        <end position="283"/>
    </location>
</feature>
<evidence type="ECO:0000313" key="3">
    <source>
        <dbReference type="Proteomes" id="UP000747110"/>
    </source>
</evidence>